<dbReference type="PANTHER" id="PTHR43157">
    <property type="entry name" value="PHOSPHATIDYLINOSITOL-GLYCAN BIOSYNTHESIS CLASS F PROTEIN-RELATED"/>
    <property type="match status" value="1"/>
</dbReference>
<reference evidence="2" key="1">
    <citation type="submission" date="2021-03" db="EMBL/GenBank/DDBJ databases">
        <authorList>
            <person name="Tagirdzhanova G."/>
        </authorList>
    </citation>
    <scope>NUCLEOTIDE SEQUENCE</scope>
</reference>
<protein>
    <submittedName>
        <fullName evidence="2">Uncharacterized protein</fullName>
    </submittedName>
</protein>
<dbReference type="OrthoDB" id="542013at2759"/>
<dbReference type="AlphaFoldDB" id="A0A8H3F5E1"/>
<organism evidence="2 3">
    <name type="scientific">Alectoria fallacina</name>
    <dbReference type="NCBI Taxonomy" id="1903189"/>
    <lineage>
        <taxon>Eukaryota</taxon>
        <taxon>Fungi</taxon>
        <taxon>Dikarya</taxon>
        <taxon>Ascomycota</taxon>
        <taxon>Pezizomycotina</taxon>
        <taxon>Lecanoromycetes</taxon>
        <taxon>OSLEUM clade</taxon>
        <taxon>Lecanoromycetidae</taxon>
        <taxon>Lecanorales</taxon>
        <taxon>Lecanorineae</taxon>
        <taxon>Parmeliaceae</taxon>
        <taxon>Alectoria</taxon>
    </lineage>
</organism>
<dbReference type="EMBL" id="CAJPDR010000110">
    <property type="protein sequence ID" value="CAF9918304.1"/>
    <property type="molecule type" value="Genomic_DNA"/>
</dbReference>
<dbReference type="InterPro" id="IPR036291">
    <property type="entry name" value="NAD(P)-bd_dom_sf"/>
</dbReference>
<evidence type="ECO:0000256" key="1">
    <source>
        <dbReference type="ARBA" id="ARBA00023002"/>
    </source>
</evidence>
<name>A0A8H3F5E1_9LECA</name>
<proteinExistence type="predicted"/>
<dbReference type="GO" id="GO:0016491">
    <property type="term" value="F:oxidoreductase activity"/>
    <property type="evidence" value="ECO:0007669"/>
    <property type="project" value="UniProtKB-KW"/>
</dbReference>
<comment type="caution">
    <text evidence="2">The sequence shown here is derived from an EMBL/GenBank/DDBJ whole genome shotgun (WGS) entry which is preliminary data.</text>
</comment>
<accession>A0A8H3F5E1</accession>
<gene>
    <name evidence="2" type="ORF">ALECFALPRED_000640</name>
</gene>
<dbReference type="InterPro" id="IPR002347">
    <property type="entry name" value="SDR_fam"/>
</dbReference>
<dbReference type="Proteomes" id="UP000664203">
    <property type="component" value="Unassembled WGS sequence"/>
</dbReference>
<dbReference type="Gene3D" id="3.40.50.720">
    <property type="entry name" value="NAD(P)-binding Rossmann-like Domain"/>
    <property type="match status" value="1"/>
</dbReference>
<keyword evidence="1" id="KW-0560">Oxidoreductase</keyword>
<sequence length="210" mass="23182">MKPNPLPFLREKRNGVPPPTASFTGKTIIITGANVGLGLESAVIFTNLKAAKVILAVRNITKGNATKQQIEDRTSRKGVVEVWELDMDRFARIESFYKRVEQELPRLDVAVLNAGASPKDYALTAEGFETILQVNVIGTALLGLLLLPKLKASQTSEQDLPHLVIVTSESHRWVEEKDFPDTTPYGGNLLQAVNAAPKGNEKFDWTLQEF</sequence>
<evidence type="ECO:0000313" key="2">
    <source>
        <dbReference type="EMBL" id="CAF9918304.1"/>
    </source>
</evidence>
<dbReference type="PANTHER" id="PTHR43157:SF31">
    <property type="entry name" value="PHOSPHATIDYLINOSITOL-GLYCAN BIOSYNTHESIS CLASS F PROTEIN"/>
    <property type="match status" value="1"/>
</dbReference>
<dbReference type="Pfam" id="PF00106">
    <property type="entry name" value="adh_short"/>
    <property type="match status" value="1"/>
</dbReference>
<dbReference type="SUPFAM" id="SSF51735">
    <property type="entry name" value="NAD(P)-binding Rossmann-fold domains"/>
    <property type="match status" value="1"/>
</dbReference>
<evidence type="ECO:0000313" key="3">
    <source>
        <dbReference type="Proteomes" id="UP000664203"/>
    </source>
</evidence>
<keyword evidence="3" id="KW-1185">Reference proteome</keyword>